<reference evidence="9 11" key="2">
    <citation type="journal article" date="2013" name="Nature">
        <title>Insights into bilaterian evolution from three spiralian genomes.</title>
        <authorList>
            <person name="Simakov O."/>
            <person name="Marletaz F."/>
            <person name="Cho S.J."/>
            <person name="Edsinger-Gonzales E."/>
            <person name="Havlak P."/>
            <person name="Hellsten U."/>
            <person name="Kuo D.H."/>
            <person name="Larsson T."/>
            <person name="Lv J."/>
            <person name="Arendt D."/>
            <person name="Savage R."/>
            <person name="Osoegawa K."/>
            <person name="de Jong P."/>
            <person name="Grimwood J."/>
            <person name="Chapman J.A."/>
            <person name="Shapiro H."/>
            <person name="Aerts A."/>
            <person name="Otillar R.P."/>
            <person name="Terry A.Y."/>
            <person name="Boore J.L."/>
            <person name="Grigoriev I.V."/>
            <person name="Lindberg D.R."/>
            <person name="Seaver E.C."/>
            <person name="Weisblat D.A."/>
            <person name="Putnam N.H."/>
            <person name="Rokhsar D.S."/>
        </authorList>
    </citation>
    <scope>NUCLEOTIDE SEQUENCE</scope>
</reference>
<accession>T1G953</accession>
<keyword evidence="7" id="KW-0496">Mitochondrion</keyword>
<evidence type="ECO:0000256" key="2">
    <source>
        <dbReference type="ARBA" id="ARBA00005176"/>
    </source>
</evidence>
<dbReference type="InterPro" id="IPR016161">
    <property type="entry name" value="Ald_DH/histidinol_DH"/>
</dbReference>
<dbReference type="CDD" id="cd07103">
    <property type="entry name" value="ALDH_F5_SSADH_GabD"/>
    <property type="match status" value="1"/>
</dbReference>
<evidence type="ECO:0000256" key="5">
    <source>
        <dbReference type="PROSITE-ProRule" id="PRU10007"/>
    </source>
</evidence>
<dbReference type="NCBIfam" id="TIGR01780">
    <property type="entry name" value="SSADH"/>
    <property type="match status" value="1"/>
</dbReference>
<dbReference type="EC" id="1.2.1.24" evidence="7"/>
<reference evidence="10" key="3">
    <citation type="submission" date="2015-06" db="UniProtKB">
        <authorList>
            <consortium name="EnsemblMetazoa"/>
        </authorList>
    </citation>
    <scope>IDENTIFICATION</scope>
</reference>
<dbReference type="InterPro" id="IPR016162">
    <property type="entry name" value="Ald_DH_N"/>
</dbReference>
<sequence>MKEKAFRNNSWVDAHSGKTFDVLNPSTGKVIARVPDQNTDDLLDYIKDADWAFNKWRSLTAENRSNFLKKWFRLIEENKEDLAKLITIENGKPLADARAEVSYSAGYVEWFAEEGRRVYGDIIPSGSTSKRYLVLKQPVGVTGMITPWNFPSAMITRKVAAALAVGCTTIIKPSEETPLSALALCQLAQQAGFPDGVINVLTCSKGNAPAVGGAMCNSPIISKISFTGSTYVGKILIKNSAETVKKLSLELGGNAPFIVFNGADLDLAVKGVIAGKFRCSGQTCISPNRLLVQCEIHDEFVEKLKGAVSKLKLGDGMDSACTQGPLINRASVDKVLEHIKDAVSKGAKIVLGGKSPGQKSNFMEPTILTNVNVNCLCCQDETFGPLVPIVRFIEEDDAILIANQCTSGLASYIFSSDISQIWRVSEKLQTGMVGINDAAISAVQVPFGGVKESGYGREGSKYGVDDYLNIKYLCMGELNI</sequence>
<dbReference type="AlphaFoldDB" id="T1G953"/>
<dbReference type="InterPro" id="IPR010102">
    <property type="entry name" value="Succ_semiAld_DH"/>
</dbReference>
<comment type="function">
    <text evidence="1">Catalyzes one step in the degradation of the inhibitory neurotransmitter gamma-aminobutyric acid (GABA).</text>
</comment>
<evidence type="ECO:0000256" key="1">
    <source>
        <dbReference type="ARBA" id="ARBA00003743"/>
    </source>
</evidence>
<dbReference type="UniPathway" id="UPA00733"/>
<evidence type="ECO:0000256" key="6">
    <source>
        <dbReference type="RuleBase" id="RU003345"/>
    </source>
</evidence>
<dbReference type="eggNOG" id="KOG2451">
    <property type="taxonomic scope" value="Eukaryota"/>
</dbReference>
<dbReference type="InterPro" id="IPR016163">
    <property type="entry name" value="Ald_DH_C"/>
</dbReference>
<dbReference type="Pfam" id="PF00171">
    <property type="entry name" value="Aldedh"/>
    <property type="match status" value="1"/>
</dbReference>
<comment type="subunit">
    <text evidence="7">Homotetramer.</text>
</comment>
<evidence type="ECO:0000313" key="10">
    <source>
        <dbReference type="EnsemblMetazoa" id="HelroP95271"/>
    </source>
</evidence>
<dbReference type="EnsemblMetazoa" id="HelroT95271">
    <property type="protein sequence ID" value="HelroP95271"/>
    <property type="gene ID" value="HelroG95271"/>
</dbReference>
<dbReference type="GeneID" id="20217600"/>
<dbReference type="GO" id="GO:0009450">
    <property type="term" value="P:gamma-aminobutyric acid catabolic process"/>
    <property type="evidence" value="ECO:0000318"/>
    <property type="project" value="GO_Central"/>
</dbReference>
<evidence type="ECO:0000313" key="9">
    <source>
        <dbReference type="EMBL" id="ESN96189.1"/>
    </source>
</evidence>
<dbReference type="PROSITE" id="PS00687">
    <property type="entry name" value="ALDEHYDE_DEHYDR_GLU"/>
    <property type="match status" value="1"/>
</dbReference>
<dbReference type="CTD" id="20217600"/>
<evidence type="ECO:0000256" key="7">
    <source>
        <dbReference type="RuleBase" id="RU365091"/>
    </source>
</evidence>
<evidence type="ECO:0000313" key="11">
    <source>
        <dbReference type="Proteomes" id="UP000015101"/>
    </source>
</evidence>
<dbReference type="PANTHER" id="PTHR43353:SF5">
    <property type="entry name" value="SUCCINATE-SEMIALDEHYDE DEHYDROGENASE, MITOCHONDRIAL"/>
    <property type="match status" value="1"/>
</dbReference>
<evidence type="ECO:0000259" key="8">
    <source>
        <dbReference type="Pfam" id="PF00171"/>
    </source>
</evidence>
<dbReference type="FunFam" id="3.40.605.10:FF:000005">
    <property type="entry name" value="Succinate-semialdehyde dehydrogenase I"/>
    <property type="match status" value="1"/>
</dbReference>
<dbReference type="RefSeq" id="XP_009025258.1">
    <property type="nucleotide sequence ID" value="XM_009027010.1"/>
</dbReference>
<dbReference type="FunCoup" id="T1G953">
    <property type="interactions" value="835"/>
</dbReference>
<comment type="subcellular location">
    <subcellularLocation>
        <location evidence="7">Mitochondrion</location>
    </subcellularLocation>
</comment>
<keyword evidence="7" id="KW-0520">NAD</keyword>
<dbReference type="OMA" id="IGELFCK"/>
<dbReference type="EMBL" id="KB097495">
    <property type="protein sequence ID" value="ESN96189.1"/>
    <property type="molecule type" value="Genomic_DNA"/>
</dbReference>
<keyword evidence="11" id="KW-1185">Reference proteome</keyword>
<organism evidence="10 11">
    <name type="scientific">Helobdella robusta</name>
    <name type="common">Californian leech</name>
    <dbReference type="NCBI Taxonomy" id="6412"/>
    <lineage>
        <taxon>Eukaryota</taxon>
        <taxon>Metazoa</taxon>
        <taxon>Spiralia</taxon>
        <taxon>Lophotrochozoa</taxon>
        <taxon>Annelida</taxon>
        <taxon>Clitellata</taxon>
        <taxon>Hirudinea</taxon>
        <taxon>Rhynchobdellida</taxon>
        <taxon>Glossiphoniidae</taxon>
        <taxon>Helobdella</taxon>
    </lineage>
</organism>
<evidence type="ECO:0000256" key="3">
    <source>
        <dbReference type="ARBA" id="ARBA00009986"/>
    </source>
</evidence>
<dbReference type="GO" id="GO:0005739">
    <property type="term" value="C:mitochondrion"/>
    <property type="evidence" value="ECO:0000318"/>
    <property type="project" value="GO_Central"/>
</dbReference>
<dbReference type="InterPro" id="IPR015590">
    <property type="entry name" value="Aldehyde_DH_dom"/>
</dbReference>
<dbReference type="Proteomes" id="UP000015101">
    <property type="component" value="Unassembled WGS sequence"/>
</dbReference>
<gene>
    <name evidence="10" type="primary">20217600</name>
    <name evidence="9" type="ORF">HELRODRAFT_95271</name>
</gene>
<dbReference type="InParanoid" id="T1G953"/>
<proteinExistence type="inferred from homology"/>
<feature type="domain" description="Aldehyde dehydrogenase" evidence="8">
    <location>
        <begin position="11"/>
        <end position="472"/>
    </location>
</feature>
<name>T1G953_HELRO</name>
<reference evidence="11" key="1">
    <citation type="submission" date="2012-12" db="EMBL/GenBank/DDBJ databases">
        <authorList>
            <person name="Hellsten U."/>
            <person name="Grimwood J."/>
            <person name="Chapman J.A."/>
            <person name="Shapiro H."/>
            <person name="Aerts A."/>
            <person name="Otillar R.P."/>
            <person name="Terry A.Y."/>
            <person name="Boore J.L."/>
            <person name="Simakov O."/>
            <person name="Marletaz F."/>
            <person name="Cho S.-J."/>
            <person name="Edsinger-Gonzales E."/>
            <person name="Havlak P."/>
            <person name="Kuo D.-H."/>
            <person name="Larsson T."/>
            <person name="Lv J."/>
            <person name="Arendt D."/>
            <person name="Savage R."/>
            <person name="Osoegawa K."/>
            <person name="de Jong P."/>
            <person name="Lindberg D.R."/>
            <person name="Seaver E.C."/>
            <person name="Weisblat D.A."/>
            <person name="Putnam N.H."/>
            <person name="Grigoriev I.V."/>
            <person name="Rokhsar D.S."/>
        </authorList>
    </citation>
    <scope>NUCLEOTIDE SEQUENCE</scope>
</reference>
<dbReference type="InterPro" id="IPR050740">
    <property type="entry name" value="Aldehyde_DH_Superfamily"/>
</dbReference>
<dbReference type="Gene3D" id="3.40.309.10">
    <property type="entry name" value="Aldehyde Dehydrogenase, Chain A, domain 2"/>
    <property type="match status" value="1"/>
</dbReference>
<protein>
    <recommendedName>
        <fullName evidence="7">Succinate-semialdehyde dehydrogenase</fullName>
        <ecNumber evidence="7">1.2.1.24</ecNumber>
    </recommendedName>
</protein>
<dbReference type="STRING" id="6412.T1G953"/>
<dbReference type="Gene3D" id="3.40.605.10">
    <property type="entry name" value="Aldehyde Dehydrogenase, Chain A, domain 1"/>
    <property type="match status" value="1"/>
</dbReference>
<feature type="active site" evidence="5">
    <location>
        <position position="250"/>
    </location>
</feature>
<evidence type="ECO:0000256" key="4">
    <source>
        <dbReference type="ARBA" id="ARBA00023002"/>
    </source>
</evidence>
<comment type="similarity">
    <text evidence="3 6">Belongs to the aldehyde dehydrogenase family.</text>
</comment>
<dbReference type="HOGENOM" id="CLU_005391_5_1_1"/>
<comment type="pathway">
    <text evidence="2 7">Amino-acid degradation; 4-aminobutanoate degradation.</text>
</comment>
<comment type="catalytic activity">
    <reaction evidence="7">
        <text>succinate semialdehyde + NAD(+) + H2O = succinate + NADH + 2 H(+)</text>
        <dbReference type="Rhea" id="RHEA:13217"/>
        <dbReference type="ChEBI" id="CHEBI:15377"/>
        <dbReference type="ChEBI" id="CHEBI:15378"/>
        <dbReference type="ChEBI" id="CHEBI:30031"/>
        <dbReference type="ChEBI" id="CHEBI:57540"/>
        <dbReference type="ChEBI" id="CHEBI:57706"/>
        <dbReference type="ChEBI" id="CHEBI:57945"/>
        <dbReference type="EC" id="1.2.1.24"/>
    </reaction>
</comment>
<dbReference type="PANTHER" id="PTHR43353">
    <property type="entry name" value="SUCCINATE-SEMIALDEHYDE DEHYDROGENASE, MITOCHONDRIAL"/>
    <property type="match status" value="1"/>
</dbReference>
<dbReference type="FunFam" id="3.40.309.10:FF:000004">
    <property type="entry name" value="Succinate-semialdehyde dehydrogenase I"/>
    <property type="match status" value="1"/>
</dbReference>
<dbReference type="SUPFAM" id="SSF53720">
    <property type="entry name" value="ALDH-like"/>
    <property type="match status" value="1"/>
</dbReference>
<dbReference type="InterPro" id="IPR029510">
    <property type="entry name" value="Ald_DH_CS_GLU"/>
</dbReference>
<dbReference type="EMBL" id="AMQM01001349">
    <property type="status" value="NOT_ANNOTATED_CDS"/>
    <property type="molecule type" value="Genomic_DNA"/>
</dbReference>
<keyword evidence="4 6" id="KW-0560">Oxidoreductase</keyword>
<dbReference type="OrthoDB" id="310895at2759"/>
<dbReference type="KEGG" id="hro:HELRODRAFT_95271"/>
<dbReference type="GO" id="GO:0004777">
    <property type="term" value="F:succinate-semialdehyde dehydrogenase (NAD+) activity"/>
    <property type="evidence" value="ECO:0000318"/>
    <property type="project" value="GO_Central"/>
</dbReference>